<dbReference type="EMBL" id="FWXZ01000006">
    <property type="protein sequence ID" value="SMC80388.1"/>
    <property type="molecule type" value="Genomic_DNA"/>
</dbReference>
<accession>A0AC61PNZ5</accession>
<organism evidence="1 2">
    <name type="scientific">Aristaeella lactis</name>
    <dbReference type="NCBI Taxonomy" id="3046383"/>
    <lineage>
        <taxon>Bacteria</taxon>
        <taxon>Bacillati</taxon>
        <taxon>Bacillota</taxon>
        <taxon>Clostridia</taxon>
        <taxon>Eubacteriales</taxon>
        <taxon>Aristaeellaceae</taxon>
        <taxon>Aristaeella</taxon>
    </lineage>
</organism>
<dbReference type="Proteomes" id="UP000192328">
    <property type="component" value="Unassembled WGS sequence"/>
</dbReference>
<name>A0AC61PNZ5_9FIRM</name>
<reference evidence="1" key="1">
    <citation type="submission" date="2017-04" db="EMBL/GenBank/DDBJ databases">
        <authorList>
            <person name="Varghese N."/>
            <person name="Submissions S."/>
        </authorList>
    </citation>
    <scope>NUCLEOTIDE SEQUENCE</scope>
    <source>
        <strain evidence="1">WTE2008</strain>
    </source>
</reference>
<keyword evidence="2" id="KW-1185">Reference proteome</keyword>
<proteinExistence type="predicted"/>
<sequence length="486" mass="54091">MGKKEKHGNGKWKYSSISALMLAMVLIALLALNVGAYTLEKNQGWRLDFSFNGILSQSAETKAVLDKVTEPVEIYALFRKSNEREEGLVEIQELLDKYAAASDKISWKLVDPALNPTLLQRFTTENVIPGENTLIVWCEKTGRFRVVGGEDFLSQSFDMETGEIVQSGLTYERGITSAIAYVIRDRVPEAVILQGHKEYGSDELQYFENLLEANQYKVKYQTLKESAYTPDPADLLIFFCPQMDLTETELEKMTDFAQKGGSFLFVSDYDDPLSSMPNYTTLLRNYGFIPLDGMVVADTADADSYYRYVYALHPEMCSTDLTISLIATESDYLLLNGSRAFATPEEGDRNLSVDEVLRSGETAYLKDANATSSMKEPEDPTGPFSLALQARRVTTDGYVSRAFIIGDSAALTSRELYEYTNSMQFVVQVMDSLLQVEESGVQVSPKDIIRPGLKAASSSLGSILLVAMPLLVLLAALLVMRPRRNA</sequence>
<comment type="caution">
    <text evidence="1">The sequence shown here is derived from an EMBL/GenBank/DDBJ whole genome shotgun (WGS) entry which is preliminary data.</text>
</comment>
<evidence type="ECO:0000313" key="1">
    <source>
        <dbReference type="EMBL" id="SMC80388.1"/>
    </source>
</evidence>
<protein>
    <submittedName>
        <fullName evidence="1">ABC-type uncharacterized transport system</fullName>
    </submittedName>
</protein>
<evidence type="ECO:0000313" key="2">
    <source>
        <dbReference type="Proteomes" id="UP000192328"/>
    </source>
</evidence>
<gene>
    <name evidence="1" type="ORF">SAMN06297397_2593</name>
</gene>